<dbReference type="Proteomes" id="UP000007015">
    <property type="component" value="Chromosome 10"/>
</dbReference>
<feature type="region of interest" description="Disordered" evidence="1">
    <location>
        <begin position="1"/>
        <end position="20"/>
    </location>
</feature>
<dbReference type="Gramene" id="BGIOSGA032760-TA">
    <property type="protein sequence ID" value="BGIOSGA032760-PA"/>
    <property type="gene ID" value="BGIOSGA032760"/>
</dbReference>
<dbReference type="AlphaFoldDB" id="A2Z6C6"/>
<evidence type="ECO:0000313" key="2">
    <source>
        <dbReference type="EMBL" id="EAY78160.1"/>
    </source>
</evidence>
<organism evidence="2 3">
    <name type="scientific">Oryza sativa subsp. indica</name>
    <name type="common">Rice</name>
    <dbReference type="NCBI Taxonomy" id="39946"/>
    <lineage>
        <taxon>Eukaryota</taxon>
        <taxon>Viridiplantae</taxon>
        <taxon>Streptophyta</taxon>
        <taxon>Embryophyta</taxon>
        <taxon>Tracheophyta</taxon>
        <taxon>Spermatophyta</taxon>
        <taxon>Magnoliopsida</taxon>
        <taxon>Liliopsida</taxon>
        <taxon>Poales</taxon>
        <taxon>Poaceae</taxon>
        <taxon>BOP clade</taxon>
        <taxon>Oryzoideae</taxon>
        <taxon>Oryzeae</taxon>
        <taxon>Oryzinae</taxon>
        <taxon>Oryza</taxon>
        <taxon>Oryza sativa</taxon>
    </lineage>
</organism>
<keyword evidence="3" id="KW-1185">Reference proteome</keyword>
<protein>
    <submittedName>
        <fullName evidence="2">Uncharacterized protein</fullName>
    </submittedName>
</protein>
<proteinExistence type="predicted"/>
<reference evidence="2 3" key="1">
    <citation type="journal article" date="2005" name="PLoS Biol.">
        <title>The genomes of Oryza sativa: a history of duplications.</title>
        <authorList>
            <person name="Yu J."/>
            <person name="Wang J."/>
            <person name="Lin W."/>
            <person name="Li S."/>
            <person name="Li H."/>
            <person name="Zhou J."/>
            <person name="Ni P."/>
            <person name="Dong W."/>
            <person name="Hu S."/>
            <person name="Zeng C."/>
            <person name="Zhang J."/>
            <person name="Zhang Y."/>
            <person name="Li R."/>
            <person name="Xu Z."/>
            <person name="Li S."/>
            <person name="Li X."/>
            <person name="Zheng H."/>
            <person name="Cong L."/>
            <person name="Lin L."/>
            <person name="Yin J."/>
            <person name="Geng J."/>
            <person name="Li G."/>
            <person name="Shi J."/>
            <person name="Liu J."/>
            <person name="Lv H."/>
            <person name="Li J."/>
            <person name="Wang J."/>
            <person name="Deng Y."/>
            <person name="Ran L."/>
            <person name="Shi X."/>
            <person name="Wang X."/>
            <person name="Wu Q."/>
            <person name="Li C."/>
            <person name="Ren X."/>
            <person name="Wang J."/>
            <person name="Wang X."/>
            <person name="Li D."/>
            <person name="Liu D."/>
            <person name="Zhang X."/>
            <person name="Ji Z."/>
            <person name="Zhao W."/>
            <person name="Sun Y."/>
            <person name="Zhang Z."/>
            <person name="Bao J."/>
            <person name="Han Y."/>
            <person name="Dong L."/>
            <person name="Ji J."/>
            <person name="Chen P."/>
            <person name="Wu S."/>
            <person name="Liu J."/>
            <person name="Xiao Y."/>
            <person name="Bu D."/>
            <person name="Tan J."/>
            <person name="Yang L."/>
            <person name="Ye C."/>
            <person name="Zhang J."/>
            <person name="Xu J."/>
            <person name="Zhou Y."/>
            <person name="Yu Y."/>
            <person name="Zhang B."/>
            <person name="Zhuang S."/>
            <person name="Wei H."/>
            <person name="Liu B."/>
            <person name="Lei M."/>
            <person name="Yu H."/>
            <person name="Li Y."/>
            <person name="Xu H."/>
            <person name="Wei S."/>
            <person name="He X."/>
            <person name="Fang L."/>
            <person name="Zhang Z."/>
            <person name="Zhang Y."/>
            <person name="Huang X."/>
            <person name="Su Z."/>
            <person name="Tong W."/>
            <person name="Li J."/>
            <person name="Tong Z."/>
            <person name="Li S."/>
            <person name="Ye J."/>
            <person name="Wang L."/>
            <person name="Fang L."/>
            <person name="Lei T."/>
            <person name="Chen C."/>
            <person name="Chen H."/>
            <person name="Xu Z."/>
            <person name="Li H."/>
            <person name="Huang H."/>
            <person name="Zhang F."/>
            <person name="Xu H."/>
            <person name="Li N."/>
            <person name="Zhao C."/>
            <person name="Li S."/>
            <person name="Dong L."/>
            <person name="Huang Y."/>
            <person name="Li L."/>
            <person name="Xi Y."/>
            <person name="Qi Q."/>
            <person name="Li W."/>
            <person name="Zhang B."/>
            <person name="Hu W."/>
            <person name="Zhang Y."/>
            <person name="Tian X."/>
            <person name="Jiao Y."/>
            <person name="Liang X."/>
            <person name="Jin J."/>
            <person name="Gao L."/>
            <person name="Zheng W."/>
            <person name="Hao B."/>
            <person name="Liu S."/>
            <person name="Wang W."/>
            <person name="Yuan L."/>
            <person name="Cao M."/>
            <person name="McDermott J."/>
            <person name="Samudrala R."/>
            <person name="Wang J."/>
            <person name="Wong G.K."/>
            <person name="Yang H."/>
        </authorList>
    </citation>
    <scope>NUCLEOTIDE SEQUENCE [LARGE SCALE GENOMIC DNA]</scope>
    <source>
        <strain evidence="3">cv. 93-11</strain>
    </source>
</reference>
<gene>
    <name evidence="2" type="ORF">OsI_33206</name>
</gene>
<name>A2Z6C6_ORYSI</name>
<evidence type="ECO:0000256" key="1">
    <source>
        <dbReference type="SAM" id="MobiDB-lite"/>
    </source>
</evidence>
<evidence type="ECO:0000313" key="3">
    <source>
        <dbReference type="Proteomes" id="UP000007015"/>
    </source>
</evidence>
<sequence>MSFKLEADDGGGATGGTDDALIDGSGVDINGVAGTTRTDIKAVYVKKKKKRKVMEAHQKSHNQYN</sequence>
<dbReference type="HOGENOM" id="CLU_2853777_0_0_1"/>
<accession>A2Z6C6</accession>
<dbReference type="EMBL" id="CM000135">
    <property type="protein sequence ID" value="EAY78160.1"/>
    <property type="molecule type" value="Genomic_DNA"/>
</dbReference>